<dbReference type="GO" id="GO:0000145">
    <property type="term" value="C:exocyst"/>
    <property type="evidence" value="ECO:0007669"/>
    <property type="project" value="UniProtKB-UniRule"/>
</dbReference>
<comment type="caution">
    <text evidence="2">The sequence shown here is derived from an EMBL/GenBank/DDBJ whole genome shotgun (WGS) entry which is preliminary data.</text>
</comment>
<comment type="function">
    <text evidence="1">Component of the exocyst complex involved in the docking of exocytic vesicles with fusion sites on the plasma membrane.</text>
</comment>
<dbReference type="InterPro" id="IPR027417">
    <property type="entry name" value="P-loop_NTPase"/>
</dbReference>
<dbReference type="GO" id="GO:0007268">
    <property type="term" value="P:chemical synaptic transmission"/>
    <property type="evidence" value="ECO:0007669"/>
    <property type="project" value="TreeGrafter"/>
</dbReference>
<accession>A0A820KTU9</accession>
<keyword evidence="1" id="KW-0813">Transport</keyword>
<name>A0A820KTU9_9BILA</name>
<dbReference type="GO" id="GO:0045202">
    <property type="term" value="C:synapse"/>
    <property type="evidence" value="ECO:0007669"/>
    <property type="project" value="TreeGrafter"/>
</dbReference>
<keyword evidence="1" id="KW-0268">Exocytosis</keyword>
<comment type="similarity">
    <text evidence="1">Belongs to the SEC8 family.</text>
</comment>
<evidence type="ECO:0000256" key="1">
    <source>
        <dbReference type="RuleBase" id="RU367079"/>
    </source>
</evidence>
<dbReference type="GO" id="GO:0032584">
    <property type="term" value="C:growth cone membrane"/>
    <property type="evidence" value="ECO:0007669"/>
    <property type="project" value="TreeGrafter"/>
</dbReference>
<dbReference type="InterPro" id="IPR039682">
    <property type="entry name" value="Sec8/EXOC4"/>
</dbReference>
<dbReference type="GO" id="GO:0015031">
    <property type="term" value="P:protein transport"/>
    <property type="evidence" value="ECO:0007669"/>
    <property type="project" value="UniProtKB-KW"/>
</dbReference>
<evidence type="ECO:0000313" key="3">
    <source>
        <dbReference type="Proteomes" id="UP000663873"/>
    </source>
</evidence>
<dbReference type="EMBL" id="CAJOBP010002321">
    <property type="protein sequence ID" value="CAF4348280.1"/>
    <property type="molecule type" value="Genomic_DNA"/>
</dbReference>
<gene>
    <name evidence="2" type="ORF">UJA718_LOCUS15612</name>
</gene>
<keyword evidence="3" id="KW-1185">Reference proteome</keyword>
<dbReference type="PANTHER" id="PTHR14146">
    <property type="entry name" value="EXOCYST COMPLEX COMPONENT 4"/>
    <property type="match status" value="1"/>
</dbReference>
<sequence length="808" mass="91622">TSGYTSRSLKQNHHQYERLKLSRVNLEILSNAMKTTLTLSYDILLVLFLEIRLHCFYHLSLLFRNASHYASVIDADPDENIMTLNRDLTRLQETLHSALNEKKFSFLFQGFGFALATILIRSAPRFIHISETGVTKMCRNIFAIEQTLTQIRTVGDAELMRVNRYCEFLHATRADEILAIIEEHRSEYTEHDYIYLLQLKHLGFPANTNTYESETKLSATTSRTYAQVARGAEIVKRPETLTENPKQNKQINAPPIHGRKSVKQKLSQGSSYFNPEEKYNIVLKAITVSLEEEWPTPFLVLSDTFPNDTQYIHRPLYALIEITKSKVECNLTSLQSNLLPIPLMEQTFQINITDVLPEDMRPKSNRKATLSIKRCALPLVPAYYLKLPKENDDIAAIYVPLSRVKHLADLVILRQFNYQVFFDQTNENTVEIRNDEVQIEVVAAEIPTSPFKVQTTAVPPVTIISAISFTTKMDIIKQFTLNSQQKYAFTIVTSHLDGENQIHAGSTDNQLLMCVPGCGGTDESRKSSKEKQTRTFRPGDTKLENEWRHVKYLIIDEMSMVGLSLLARLNRIVKIAKHINSKIPFGGTTYGFAKTILELPDNKTEHLSAYLLLVPGMPVLLTENVARELGLSNGTCGIYHQLVYEESSADIQFHDKNFPTNIKFITQLKYALVEFPNCKLDSELAELRAKIIPISTNEQIFLFDLNELLAGNAAKAAKILKNNKKPQSSSQGQTLGKIIIDLVLPPGPVTVASVYVPLSRVKRLNGLLIIHPFEFAALQVKPSTAQREELKRLDRIAKSTPKRFPISM</sequence>
<dbReference type="PANTHER" id="PTHR14146:SF0">
    <property type="entry name" value="EXOCYST COMPLEX COMPONENT 4"/>
    <property type="match status" value="1"/>
</dbReference>
<feature type="non-terminal residue" evidence="2">
    <location>
        <position position="1"/>
    </location>
</feature>
<organism evidence="2 3">
    <name type="scientific">Rotaria socialis</name>
    <dbReference type="NCBI Taxonomy" id="392032"/>
    <lineage>
        <taxon>Eukaryota</taxon>
        <taxon>Metazoa</taxon>
        <taxon>Spiralia</taxon>
        <taxon>Gnathifera</taxon>
        <taxon>Rotifera</taxon>
        <taxon>Eurotatoria</taxon>
        <taxon>Bdelloidea</taxon>
        <taxon>Philodinida</taxon>
        <taxon>Philodinidae</taxon>
        <taxon>Rotaria</taxon>
    </lineage>
</organism>
<dbReference type="Gene3D" id="3.40.50.300">
    <property type="entry name" value="P-loop containing nucleotide triphosphate hydrolases"/>
    <property type="match status" value="1"/>
</dbReference>
<dbReference type="GO" id="GO:0006893">
    <property type="term" value="P:Golgi to plasma membrane transport"/>
    <property type="evidence" value="ECO:0007669"/>
    <property type="project" value="TreeGrafter"/>
</dbReference>
<reference evidence="2" key="1">
    <citation type="submission" date="2021-02" db="EMBL/GenBank/DDBJ databases">
        <authorList>
            <person name="Nowell W R."/>
        </authorList>
    </citation>
    <scope>NUCLEOTIDE SEQUENCE</scope>
</reference>
<keyword evidence="1" id="KW-0653">Protein transport</keyword>
<dbReference type="GO" id="GO:0090522">
    <property type="term" value="P:vesicle tethering involved in exocytosis"/>
    <property type="evidence" value="ECO:0007669"/>
    <property type="project" value="UniProtKB-UniRule"/>
</dbReference>
<dbReference type="Proteomes" id="UP000663873">
    <property type="component" value="Unassembled WGS sequence"/>
</dbReference>
<evidence type="ECO:0000313" key="2">
    <source>
        <dbReference type="EMBL" id="CAF4348280.1"/>
    </source>
</evidence>
<proteinExistence type="inferred from homology"/>
<protein>
    <recommendedName>
        <fullName evidence="1">Exocyst complex component Sec8</fullName>
    </recommendedName>
</protein>
<dbReference type="AlphaFoldDB" id="A0A820KTU9"/>
<dbReference type="GO" id="GO:0006612">
    <property type="term" value="P:protein targeting to membrane"/>
    <property type="evidence" value="ECO:0007669"/>
    <property type="project" value="UniProtKB-UniRule"/>
</dbReference>